<sequence length="252" mass="27938">MFNFSSFLLSLRRQLMSTSFTKVDKGAPTPKKGDVVEYWLKHIKGASKRQQATSRFVGKHASVISHVDHNARMVWLHCVSRNHPANPPWQQPARWYHFAFGALSLRPHIVPFERLSLPFRNVGKFSTAQLIRDSDAYGLLGSLYGWKIGKIEPKEIESTTSTRIATTTTPAKTTAKEPKKVKAVKKMEAANVKREKKAKRAKTVEKAKAAKVKAEATTKAKAAKEATKAKAAKEATKAKAAKEATKAKATTK</sequence>
<dbReference type="HOGENOM" id="CLU_1321079_0_0_1"/>
<evidence type="ECO:0000313" key="2">
    <source>
        <dbReference type="EMBL" id="EDR01457.1"/>
    </source>
</evidence>
<dbReference type="EMBL" id="DS547138">
    <property type="protein sequence ID" value="EDR01457.1"/>
    <property type="molecule type" value="Genomic_DNA"/>
</dbReference>
<dbReference type="InParanoid" id="B0DV65"/>
<gene>
    <name evidence="2" type="ORF">LACBIDRAFT_333188</name>
</gene>
<evidence type="ECO:0000256" key="1">
    <source>
        <dbReference type="SAM" id="MobiDB-lite"/>
    </source>
</evidence>
<dbReference type="RefSeq" id="XP_001887809.1">
    <property type="nucleotide sequence ID" value="XM_001887774.1"/>
</dbReference>
<dbReference type="GeneID" id="6083449"/>
<dbReference type="KEGG" id="lbc:LACBIDRAFT_333188"/>
<evidence type="ECO:0000313" key="3">
    <source>
        <dbReference type="Proteomes" id="UP000001194"/>
    </source>
</evidence>
<dbReference type="Proteomes" id="UP000001194">
    <property type="component" value="Unassembled WGS sequence"/>
</dbReference>
<organism evidence="3">
    <name type="scientific">Laccaria bicolor (strain S238N-H82 / ATCC MYA-4686)</name>
    <name type="common">Bicoloured deceiver</name>
    <name type="synonym">Laccaria laccata var. bicolor</name>
    <dbReference type="NCBI Taxonomy" id="486041"/>
    <lineage>
        <taxon>Eukaryota</taxon>
        <taxon>Fungi</taxon>
        <taxon>Dikarya</taxon>
        <taxon>Basidiomycota</taxon>
        <taxon>Agaricomycotina</taxon>
        <taxon>Agaricomycetes</taxon>
        <taxon>Agaricomycetidae</taxon>
        <taxon>Agaricales</taxon>
        <taxon>Agaricineae</taxon>
        <taxon>Hydnangiaceae</taxon>
        <taxon>Laccaria</taxon>
    </lineage>
</organism>
<proteinExistence type="predicted"/>
<feature type="compositionally biased region" description="Basic and acidic residues" evidence="1">
    <location>
        <begin position="202"/>
        <end position="246"/>
    </location>
</feature>
<keyword evidence="3" id="KW-1185">Reference proteome</keyword>
<accession>B0DV65</accession>
<feature type="region of interest" description="Disordered" evidence="1">
    <location>
        <begin position="192"/>
        <end position="252"/>
    </location>
</feature>
<reference evidence="2 3" key="1">
    <citation type="journal article" date="2008" name="Nature">
        <title>The genome of Laccaria bicolor provides insights into mycorrhizal symbiosis.</title>
        <authorList>
            <person name="Martin F."/>
            <person name="Aerts A."/>
            <person name="Ahren D."/>
            <person name="Brun A."/>
            <person name="Danchin E.G.J."/>
            <person name="Duchaussoy F."/>
            <person name="Gibon J."/>
            <person name="Kohler A."/>
            <person name="Lindquist E."/>
            <person name="Pereda V."/>
            <person name="Salamov A."/>
            <person name="Shapiro H.J."/>
            <person name="Wuyts J."/>
            <person name="Blaudez D."/>
            <person name="Buee M."/>
            <person name="Brokstein P."/>
            <person name="Canbaeck B."/>
            <person name="Cohen D."/>
            <person name="Courty P.E."/>
            <person name="Coutinho P.M."/>
            <person name="Delaruelle C."/>
            <person name="Detter J.C."/>
            <person name="Deveau A."/>
            <person name="DiFazio S."/>
            <person name="Duplessis S."/>
            <person name="Fraissinet-Tachet L."/>
            <person name="Lucic E."/>
            <person name="Frey-Klett P."/>
            <person name="Fourrey C."/>
            <person name="Feussner I."/>
            <person name="Gay G."/>
            <person name="Grimwood J."/>
            <person name="Hoegger P.J."/>
            <person name="Jain P."/>
            <person name="Kilaru S."/>
            <person name="Labbe J."/>
            <person name="Lin Y.C."/>
            <person name="Legue V."/>
            <person name="Le Tacon F."/>
            <person name="Marmeisse R."/>
            <person name="Melayah D."/>
            <person name="Montanini B."/>
            <person name="Muratet M."/>
            <person name="Nehls U."/>
            <person name="Niculita-Hirzel H."/>
            <person name="Oudot-Le Secq M.P."/>
            <person name="Peter M."/>
            <person name="Quesneville H."/>
            <person name="Rajashekar B."/>
            <person name="Reich M."/>
            <person name="Rouhier N."/>
            <person name="Schmutz J."/>
            <person name="Yin T."/>
            <person name="Chalot M."/>
            <person name="Henrissat B."/>
            <person name="Kuees U."/>
            <person name="Lucas S."/>
            <person name="Van de Peer Y."/>
            <person name="Podila G.K."/>
            <person name="Polle A."/>
            <person name="Pukkila P.J."/>
            <person name="Richardson P.M."/>
            <person name="Rouze P."/>
            <person name="Sanders I.R."/>
            <person name="Stajich J.E."/>
            <person name="Tunlid A."/>
            <person name="Tuskan G."/>
            <person name="Grigoriev I.V."/>
        </authorList>
    </citation>
    <scope>NUCLEOTIDE SEQUENCE [LARGE SCALE GENOMIC DNA]</scope>
    <source>
        <strain evidence="3">S238N-H82 / ATCC MYA-4686</strain>
    </source>
</reference>
<protein>
    <submittedName>
        <fullName evidence="2">Predicted protein</fullName>
    </submittedName>
</protein>
<name>B0DV65_LACBS</name>
<dbReference type="AlphaFoldDB" id="B0DV65"/>